<dbReference type="InterPro" id="IPR001304">
    <property type="entry name" value="C-type_lectin-like"/>
</dbReference>
<dbReference type="InterPro" id="IPR025155">
    <property type="entry name" value="WxxW_domain"/>
</dbReference>
<evidence type="ECO:0000259" key="6">
    <source>
        <dbReference type="PROSITE" id="PS50041"/>
    </source>
</evidence>
<reference evidence="8" key="2">
    <citation type="submission" date="2025-08" db="UniProtKB">
        <authorList>
            <consortium name="RefSeq"/>
        </authorList>
    </citation>
    <scope>IDENTIFICATION</scope>
    <source>
        <strain evidence="8">S238N-H82</strain>
        <tissue evidence="8">Testes</tissue>
    </source>
</reference>
<dbReference type="Proteomes" id="UP000001554">
    <property type="component" value="Chromosome 4"/>
</dbReference>
<comment type="subcellular location">
    <subcellularLocation>
        <location evidence="1">Secreted</location>
    </subcellularLocation>
</comment>
<dbReference type="CDD" id="cd00037">
    <property type="entry name" value="CLECT"/>
    <property type="match status" value="1"/>
</dbReference>
<keyword evidence="4" id="KW-0325">Glycoprotein</keyword>
<dbReference type="InterPro" id="IPR016186">
    <property type="entry name" value="C-type_lectin-like/link_sf"/>
</dbReference>
<evidence type="ECO:0000313" key="7">
    <source>
        <dbReference type="Proteomes" id="UP000001554"/>
    </source>
</evidence>
<dbReference type="SUPFAM" id="SSF56436">
    <property type="entry name" value="C-type lectin-like"/>
    <property type="match status" value="1"/>
</dbReference>
<evidence type="ECO:0000256" key="2">
    <source>
        <dbReference type="ARBA" id="ARBA00022525"/>
    </source>
</evidence>
<keyword evidence="7" id="KW-1185">Reference proteome</keyword>
<dbReference type="InterPro" id="IPR016187">
    <property type="entry name" value="CTDL_fold"/>
</dbReference>
<dbReference type="PANTHER" id="PTHR15031">
    <property type="entry name" value="CARTILAGE INTERMEDIATE LAYER PROTEIN CLIP"/>
    <property type="match status" value="1"/>
</dbReference>
<sequence length="581" mass="64950">MGSFHLPTVLCAVALLIIETNGQGCNPGTHLYNGRCYWFSPYVLNYDNARATCESSGSKLAVIQDSGTNTWIQNRLMTQEAPSHWIGLDDLATESTFVWADSTQLTAGSPSAWNAVSGNTAYRDCVMLDDSNQYRWVATDCSRQWRRFICQSDLPTSFEYRKLEVKLTEMKKAMPRSFKELGLDELQRDLSELQAVDLTTPPDGPGKLGGGWEVSAPQTVLAYDAGDCELTFAFSDPEINDLGSGNAATSLGSVKEKVERLGEAVPATAEEALPNVREHLADLIDNTDWDTVQDALPDSPAPDPNITAPVQDVNGRVEVLQQSIDADRVVERARRAAKATTAVSLNQYWSWVYLPWGWWWWNPHVIIIIHCCPLRIYIIIRWPWKWWPWYHNCNYGWTRWYDRDNPGGTGDWETLTNLRQENPGEICDNPSGIEARVVGTGLPAAQTGDTFLFFNVFSGFACTPTTCEDYEVRFWCPQRSFHIPCDCPGWTDWFDVDNPGGSGDWEYLSSVNALNPGEACAKASGIQVKTITGNVPAGLTGEKFWRFGPAPGFVCRKNPPGLENTPAPYTCRDYEVRFKCP</sequence>
<dbReference type="GO" id="GO:0005576">
    <property type="term" value="C:extracellular region"/>
    <property type="evidence" value="ECO:0007669"/>
    <property type="project" value="UniProtKB-SubCell"/>
</dbReference>
<evidence type="ECO:0000256" key="3">
    <source>
        <dbReference type="ARBA" id="ARBA00022729"/>
    </source>
</evidence>
<dbReference type="RefSeq" id="XP_035672173.1">
    <property type="nucleotide sequence ID" value="XM_035816280.1"/>
</dbReference>
<organism evidence="7 8">
    <name type="scientific">Branchiostoma floridae</name>
    <name type="common">Florida lancelet</name>
    <name type="synonym">Amphioxus</name>
    <dbReference type="NCBI Taxonomy" id="7739"/>
    <lineage>
        <taxon>Eukaryota</taxon>
        <taxon>Metazoa</taxon>
        <taxon>Chordata</taxon>
        <taxon>Cephalochordata</taxon>
        <taxon>Leptocardii</taxon>
        <taxon>Amphioxiformes</taxon>
        <taxon>Branchiostomatidae</taxon>
        <taxon>Branchiostoma</taxon>
    </lineage>
</organism>
<feature type="chain" id="PRO_5039897297" evidence="5">
    <location>
        <begin position="23"/>
        <end position="581"/>
    </location>
</feature>
<evidence type="ECO:0000313" key="8">
    <source>
        <dbReference type="RefSeq" id="XP_035672173.1"/>
    </source>
</evidence>
<dbReference type="KEGG" id="bfo:118413109"/>
<evidence type="ECO:0000256" key="5">
    <source>
        <dbReference type="SAM" id="SignalP"/>
    </source>
</evidence>
<dbReference type="AlphaFoldDB" id="A0A9J7KYQ6"/>
<evidence type="ECO:0000256" key="4">
    <source>
        <dbReference type="ARBA" id="ARBA00023180"/>
    </source>
</evidence>
<dbReference type="GeneID" id="118413109"/>
<dbReference type="Pfam" id="PF00059">
    <property type="entry name" value="Lectin_C"/>
    <property type="match status" value="1"/>
</dbReference>
<dbReference type="Pfam" id="PF13330">
    <property type="entry name" value="Mucin2_WxxW"/>
    <property type="match status" value="2"/>
</dbReference>
<reference evidence="7" key="1">
    <citation type="journal article" date="2020" name="Nat. Ecol. Evol.">
        <title>Deeply conserved synteny resolves early events in vertebrate evolution.</title>
        <authorList>
            <person name="Simakov O."/>
            <person name="Marletaz F."/>
            <person name="Yue J.X."/>
            <person name="O'Connell B."/>
            <person name="Jenkins J."/>
            <person name="Brandt A."/>
            <person name="Calef R."/>
            <person name="Tung C.H."/>
            <person name="Huang T.K."/>
            <person name="Schmutz J."/>
            <person name="Satoh N."/>
            <person name="Yu J.K."/>
            <person name="Putnam N.H."/>
            <person name="Green R.E."/>
            <person name="Rokhsar D.S."/>
        </authorList>
    </citation>
    <scope>NUCLEOTIDE SEQUENCE [LARGE SCALE GENOMIC DNA]</scope>
    <source>
        <strain evidence="7">S238N-H82</strain>
    </source>
</reference>
<dbReference type="InterPro" id="IPR039675">
    <property type="entry name" value="CILP1/CILP2"/>
</dbReference>
<dbReference type="Gene3D" id="3.10.100.10">
    <property type="entry name" value="Mannose-Binding Protein A, subunit A"/>
    <property type="match status" value="1"/>
</dbReference>
<feature type="signal peptide" evidence="5">
    <location>
        <begin position="1"/>
        <end position="22"/>
    </location>
</feature>
<keyword evidence="3 5" id="KW-0732">Signal</keyword>
<dbReference type="PROSITE" id="PS50041">
    <property type="entry name" value="C_TYPE_LECTIN_2"/>
    <property type="match status" value="1"/>
</dbReference>
<feature type="domain" description="C-type lectin" evidence="6">
    <location>
        <begin position="32"/>
        <end position="144"/>
    </location>
</feature>
<proteinExistence type="predicted"/>
<dbReference type="PANTHER" id="PTHR15031:SF4">
    <property type="entry name" value="CARTILAGE INTERMEDIATE LAYER PROTEIN 1"/>
    <property type="match status" value="1"/>
</dbReference>
<protein>
    <submittedName>
        <fullName evidence="8">Uncharacterized protein LOC118413109</fullName>
    </submittedName>
</protein>
<dbReference type="OrthoDB" id="6049857at2759"/>
<dbReference type="SMART" id="SM00034">
    <property type="entry name" value="CLECT"/>
    <property type="match status" value="1"/>
</dbReference>
<evidence type="ECO:0000256" key="1">
    <source>
        <dbReference type="ARBA" id="ARBA00004613"/>
    </source>
</evidence>
<accession>A0A9J7KYQ6</accession>
<keyword evidence="2" id="KW-0964">Secreted</keyword>
<name>A0A9J7KYQ6_BRAFL</name>
<gene>
    <name evidence="8" type="primary">LOC118413109</name>
</gene>